<protein>
    <submittedName>
        <fullName evidence="1">Uncharacterized protein</fullName>
    </submittedName>
</protein>
<reference evidence="1 2" key="1">
    <citation type="submission" date="2020-08" db="EMBL/GenBank/DDBJ databases">
        <title>Genomic Encyclopedia of Type Strains, Phase IV (KMG-V): Genome sequencing to study the core and pangenomes of soil and plant-associated prokaryotes.</title>
        <authorList>
            <person name="Whitman W."/>
        </authorList>
    </citation>
    <scope>NUCLEOTIDE SEQUENCE [LARGE SCALE GENOMIC DNA]</scope>
    <source>
        <strain evidence="1 2">M8US30</strain>
    </source>
</reference>
<name>A0A7W8J5M7_9BACT</name>
<comment type="caution">
    <text evidence="1">The sequence shown here is derived from an EMBL/GenBank/DDBJ whole genome shotgun (WGS) entry which is preliminary data.</text>
</comment>
<sequence length="72" mass="8245">MDAVRTGVLVTNLELFWVIQQWCARRVDRANSNQRPTIVLIDRASFYHIRFALSLKAATETGPTAVKKLTRE</sequence>
<dbReference type="EMBL" id="JACHDZ010000001">
    <property type="protein sequence ID" value="MBB5342970.1"/>
    <property type="molecule type" value="Genomic_DNA"/>
</dbReference>
<evidence type="ECO:0000313" key="1">
    <source>
        <dbReference type="EMBL" id="MBB5342970.1"/>
    </source>
</evidence>
<gene>
    <name evidence="1" type="ORF">HDF10_000920</name>
</gene>
<evidence type="ECO:0000313" key="2">
    <source>
        <dbReference type="Proteomes" id="UP000569092"/>
    </source>
</evidence>
<dbReference type="Proteomes" id="UP000569092">
    <property type="component" value="Unassembled WGS sequence"/>
</dbReference>
<accession>A0A7W8J5M7</accession>
<organism evidence="1 2">
    <name type="scientific">Tunturiibacter lichenicola</name>
    <dbReference type="NCBI Taxonomy" id="2051959"/>
    <lineage>
        <taxon>Bacteria</taxon>
        <taxon>Pseudomonadati</taxon>
        <taxon>Acidobacteriota</taxon>
        <taxon>Terriglobia</taxon>
        <taxon>Terriglobales</taxon>
        <taxon>Acidobacteriaceae</taxon>
        <taxon>Tunturiibacter</taxon>
    </lineage>
</organism>
<dbReference type="AlphaFoldDB" id="A0A7W8J5M7"/>
<proteinExistence type="predicted"/>